<dbReference type="Gene3D" id="3.30.565.10">
    <property type="entry name" value="Histidine kinase-like ATPase, C-terminal domain"/>
    <property type="match status" value="1"/>
</dbReference>
<comment type="caution">
    <text evidence="7">The sequence shown here is derived from an EMBL/GenBank/DDBJ whole genome shotgun (WGS) entry which is preliminary data.</text>
</comment>
<protein>
    <recommendedName>
        <fullName evidence="2">histidine kinase</fullName>
        <ecNumber evidence="2">2.7.13.3</ecNumber>
    </recommendedName>
</protein>
<keyword evidence="7" id="KW-0067">ATP-binding</keyword>
<evidence type="ECO:0000256" key="1">
    <source>
        <dbReference type="ARBA" id="ARBA00000085"/>
    </source>
</evidence>
<sequence length="145" mass="15919">MLTLRESTNNELNEAVSLERLAKRSWETVETPEAKLVTDGDDVLTGDPSRLQQLFENLYRNTIDHSSGQVTVTVGELADGFYVEDTGPGIPENEREKIFKPGYSTDADNTGLGLAIVQNVAQTHGFEVVVTQANSGGVRFEFKNT</sequence>
<keyword evidence="5" id="KW-0902">Two-component regulatory system</keyword>
<accession>A0ABD5M5C8</accession>
<dbReference type="InterPro" id="IPR004358">
    <property type="entry name" value="Sig_transdc_His_kin-like_C"/>
</dbReference>
<evidence type="ECO:0000313" key="8">
    <source>
        <dbReference type="Proteomes" id="UP001567572"/>
    </source>
</evidence>
<proteinExistence type="predicted"/>
<evidence type="ECO:0000259" key="6">
    <source>
        <dbReference type="PROSITE" id="PS50109"/>
    </source>
</evidence>
<dbReference type="EC" id="2.7.13.3" evidence="2"/>
<dbReference type="SMART" id="SM00387">
    <property type="entry name" value="HATPase_c"/>
    <property type="match status" value="1"/>
</dbReference>
<dbReference type="Pfam" id="PF02518">
    <property type="entry name" value="HATPase_c"/>
    <property type="match status" value="1"/>
</dbReference>
<dbReference type="RefSeq" id="WP_371163232.1">
    <property type="nucleotide sequence ID" value="NZ_JBEDNY010000006.1"/>
</dbReference>
<keyword evidence="4" id="KW-0418">Kinase</keyword>
<evidence type="ECO:0000256" key="4">
    <source>
        <dbReference type="ARBA" id="ARBA00022777"/>
    </source>
</evidence>
<dbReference type="InterPro" id="IPR036890">
    <property type="entry name" value="HATPase_C_sf"/>
</dbReference>
<dbReference type="PROSITE" id="PS50109">
    <property type="entry name" value="HIS_KIN"/>
    <property type="match status" value="1"/>
</dbReference>
<reference evidence="7 8" key="1">
    <citation type="submission" date="2024-06" db="EMBL/GenBank/DDBJ databases">
        <title>Halorubrum miltondacostae sp. nov., a potential PHA producer isolated from an inland solar saltern in Rio Maior, Portugal.</title>
        <authorList>
            <person name="Albuquerque L."/>
            <person name="Viver T."/>
            <person name="Barroso C."/>
            <person name="Claudino R."/>
            <person name="Galvan M."/>
            <person name="Simoes G."/>
            <person name="Lobo Da Cunha A."/>
            <person name="Egas C."/>
        </authorList>
    </citation>
    <scope>NUCLEOTIDE SEQUENCE [LARGE SCALE GENOMIC DNA]</scope>
    <source>
        <strain evidence="7 8">RMP-11</strain>
    </source>
</reference>
<dbReference type="PRINTS" id="PR00344">
    <property type="entry name" value="BCTRLSENSOR"/>
</dbReference>
<keyword evidence="7" id="KW-0547">Nucleotide-binding</keyword>
<evidence type="ECO:0000313" key="7">
    <source>
        <dbReference type="EMBL" id="MEZ3165193.1"/>
    </source>
</evidence>
<keyword evidence="3" id="KW-0808">Transferase</keyword>
<dbReference type="InterPro" id="IPR005467">
    <property type="entry name" value="His_kinase_dom"/>
</dbReference>
<dbReference type="InterPro" id="IPR050736">
    <property type="entry name" value="Sensor_HK_Regulatory"/>
</dbReference>
<gene>
    <name evidence="7" type="ORF">ABNG04_15205</name>
</gene>
<dbReference type="GO" id="GO:0004673">
    <property type="term" value="F:protein histidine kinase activity"/>
    <property type="evidence" value="ECO:0007669"/>
    <property type="project" value="UniProtKB-EC"/>
</dbReference>
<dbReference type="PANTHER" id="PTHR43711">
    <property type="entry name" value="TWO-COMPONENT HISTIDINE KINASE"/>
    <property type="match status" value="1"/>
</dbReference>
<feature type="domain" description="Histidine kinase" evidence="6">
    <location>
        <begin position="44"/>
        <end position="145"/>
    </location>
</feature>
<evidence type="ECO:0000256" key="3">
    <source>
        <dbReference type="ARBA" id="ARBA00022679"/>
    </source>
</evidence>
<evidence type="ECO:0000256" key="2">
    <source>
        <dbReference type="ARBA" id="ARBA00012438"/>
    </source>
</evidence>
<name>A0ABD5M5C8_9EURY</name>
<dbReference type="GO" id="GO:0005524">
    <property type="term" value="F:ATP binding"/>
    <property type="evidence" value="ECO:0007669"/>
    <property type="project" value="UniProtKB-KW"/>
</dbReference>
<evidence type="ECO:0000256" key="5">
    <source>
        <dbReference type="ARBA" id="ARBA00023012"/>
    </source>
</evidence>
<dbReference type="GO" id="GO:0000160">
    <property type="term" value="P:phosphorelay signal transduction system"/>
    <property type="evidence" value="ECO:0007669"/>
    <property type="project" value="UniProtKB-KW"/>
</dbReference>
<dbReference type="Proteomes" id="UP001567572">
    <property type="component" value="Unassembled WGS sequence"/>
</dbReference>
<dbReference type="InterPro" id="IPR003594">
    <property type="entry name" value="HATPase_dom"/>
</dbReference>
<dbReference type="AlphaFoldDB" id="A0ABD5M5C8"/>
<keyword evidence="8" id="KW-1185">Reference proteome</keyword>
<dbReference type="PANTHER" id="PTHR43711:SF1">
    <property type="entry name" value="HISTIDINE KINASE 1"/>
    <property type="match status" value="1"/>
</dbReference>
<organism evidence="7 8">
    <name type="scientific">Halorubrum miltondacostae</name>
    <dbReference type="NCBI Taxonomy" id="3076378"/>
    <lineage>
        <taxon>Archaea</taxon>
        <taxon>Methanobacteriati</taxon>
        <taxon>Methanobacteriota</taxon>
        <taxon>Stenosarchaea group</taxon>
        <taxon>Halobacteria</taxon>
        <taxon>Halobacteriales</taxon>
        <taxon>Haloferacaceae</taxon>
        <taxon>Halorubrum</taxon>
    </lineage>
</organism>
<comment type="catalytic activity">
    <reaction evidence="1">
        <text>ATP + protein L-histidine = ADP + protein N-phospho-L-histidine.</text>
        <dbReference type="EC" id="2.7.13.3"/>
    </reaction>
</comment>
<dbReference type="SUPFAM" id="SSF55874">
    <property type="entry name" value="ATPase domain of HSP90 chaperone/DNA topoisomerase II/histidine kinase"/>
    <property type="match status" value="1"/>
</dbReference>
<dbReference type="EMBL" id="JBEDNY010000006">
    <property type="protein sequence ID" value="MEZ3165193.1"/>
    <property type="molecule type" value="Genomic_DNA"/>
</dbReference>